<keyword evidence="5 6" id="KW-0472">Membrane</keyword>
<feature type="transmembrane region" description="Helical" evidence="6">
    <location>
        <begin position="120"/>
        <end position="141"/>
    </location>
</feature>
<dbReference type="AlphaFoldDB" id="A0A2Z2NWF1"/>
<keyword evidence="4 6" id="KW-1133">Transmembrane helix</keyword>
<dbReference type="Proteomes" id="UP000250079">
    <property type="component" value="Chromosome"/>
</dbReference>
<feature type="transmembrane region" description="Helical" evidence="6">
    <location>
        <begin position="232"/>
        <end position="252"/>
    </location>
</feature>
<evidence type="ECO:0000313" key="9">
    <source>
        <dbReference type="Proteomes" id="UP000250079"/>
    </source>
</evidence>
<protein>
    <recommendedName>
        <fullName evidence="7">EamA domain-containing protein</fullName>
    </recommendedName>
</protein>
<evidence type="ECO:0000256" key="5">
    <source>
        <dbReference type="ARBA" id="ARBA00023136"/>
    </source>
</evidence>
<sequence>MAMAKVALATASGSGMGAVDVHRKPQILDTGNFFSTIARQQAVCSLQQFFLIQRFSMNWFFYALLAALCFGLRGIFYQWTSQKTTNRNLMLCGVFFTGFLVSIIFILFQKSSLKISTNHILVGSSMGVLSFLANASLFKGYAVGKASLVTVLASLPPLIVVILAFLVWNETLTAIQLWSFLIIFIGIYLIRYSNDLSFTDLKGAQWGLLAALFFGLNDIMGKQSTRVESDMFITLVLMFGVGSLLFMIGWLVSKGSRIQSTTEPTWSASRTFTTGMLVGLTNIGGMVAILTAFTTGPTGMVSAISALNLVVILLYTRFFLRVPFRRIELLGIGFALAGLILLRLF</sequence>
<dbReference type="SUPFAM" id="SSF103481">
    <property type="entry name" value="Multidrug resistance efflux transporter EmrE"/>
    <property type="match status" value="2"/>
</dbReference>
<evidence type="ECO:0000313" key="8">
    <source>
        <dbReference type="EMBL" id="ASJ75786.1"/>
    </source>
</evidence>
<dbReference type="InterPro" id="IPR037185">
    <property type="entry name" value="EmrE-like"/>
</dbReference>
<feature type="transmembrane region" description="Helical" evidence="6">
    <location>
        <begin position="272"/>
        <end position="293"/>
    </location>
</feature>
<evidence type="ECO:0000256" key="4">
    <source>
        <dbReference type="ARBA" id="ARBA00022989"/>
    </source>
</evidence>
<feature type="transmembrane region" description="Helical" evidence="6">
    <location>
        <begin position="327"/>
        <end position="344"/>
    </location>
</feature>
<organism evidence="8 9">
    <name type="scientific">Granulosicoccus antarcticus IMCC3135</name>
    <dbReference type="NCBI Taxonomy" id="1192854"/>
    <lineage>
        <taxon>Bacteria</taxon>
        <taxon>Pseudomonadati</taxon>
        <taxon>Pseudomonadota</taxon>
        <taxon>Gammaproteobacteria</taxon>
        <taxon>Chromatiales</taxon>
        <taxon>Granulosicoccaceae</taxon>
        <taxon>Granulosicoccus</taxon>
    </lineage>
</organism>
<feature type="transmembrane region" description="Helical" evidence="6">
    <location>
        <begin position="299"/>
        <end position="320"/>
    </location>
</feature>
<evidence type="ECO:0000256" key="6">
    <source>
        <dbReference type="SAM" id="Phobius"/>
    </source>
</evidence>
<dbReference type="RefSeq" id="WP_205737765.1">
    <property type="nucleotide sequence ID" value="NZ_CP018632.1"/>
</dbReference>
<feature type="transmembrane region" description="Helical" evidence="6">
    <location>
        <begin position="59"/>
        <end position="76"/>
    </location>
</feature>
<evidence type="ECO:0000259" key="7">
    <source>
        <dbReference type="Pfam" id="PF00892"/>
    </source>
</evidence>
<dbReference type="EMBL" id="CP018632">
    <property type="protein sequence ID" value="ASJ75786.1"/>
    <property type="molecule type" value="Genomic_DNA"/>
</dbReference>
<accession>A0A2Z2NWF1</accession>
<dbReference type="InterPro" id="IPR000620">
    <property type="entry name" value="EamA_dom"/>
</dbReference>
<dbReference type="PANTHER" id="PTHR32322:SF18">
    <property type="entry name" value="S-ADENOSYLMETHIONINE_S-ADENOSYLHOMOCYSTEINE TRANSPORTER"/>
    <property type="match status" value="1"/>
</dbReference>
<gene>
    <name evidence="8" type="ORF">IMCC3135_28670</name>
</gene>
<name>A0A2Z2NWF1_9GAMM</name>
<keyword evidence="2" id="KW-1003">Cell membrane</keyword>
<feature type="domain" description="EamA" evidence="7">
    <location>
        <begin position="59"/>
        <end position="191"/>
    </location>
</feature>
<comment type="subcellular location">
    <subcellularLocation>
        <location evidence="1">Cell membrane</location>
        <topology evidence="1">Multi-pass membrane protein</topology>
    </subcellularLocation>
</comment>
<dbReference type="GO" id="GO:0005886">
    <property type="term" value="C:plasma membrane"/>
    <property type="evidence" value="ECO:0007669"/>
    <property type="project" value="UniProtKB-SubCell"/>
</dbReference>
<keyword evidence="3 6" id="KW-0812">Transmembrane</keyword>
<dbReference type="PANTHER" id="PTHR32322">
    <property type="entry name" value="INNER MEMBRANE TRANSPORTER"/>
    <property type="match status" value="1"/>
</dbReference>
<evidence type="ECO:0000256" key="3">
    <source>
        <dbReference type="ARBA" id="ARBA00022692"/>
    </source>
</evidence>
<dbReference type="KEGG" id="gai:IMCC3135_28670"/>
<feature type="domain" description="EamA" evidence="7">
    <location>
        <begin position="202"/>
        <end position="342"/>
    </location>
</feature>
<keyword evidence="9" id="KW-1185">Reference proteome</keyword>
<evidence type="ECO:0000256" key="1">
    <source>
        <dbReference type="ARBA" id="ARBA00004651"/>
    </source>
</evidence>
<evidence type="ECO:0000256" key="2">
    <source>
        <dbReference type="ARBA" id="ARBA00022475"/>
    </source>
</evidence>
<feature type="transmembrane region" description="Helical" evidence="6">
    <location>
        <begin position="174"/>
        <end position="191"/>
    </location>
</feature>
<dbReference type="InterPro" id="IPR050638">
    <property type="entry name" value="AA-Vitamin_Transporters"/>
</dbReference>
<feature type="transmembrane region" description="Helical" evidence="6">
    <location>
        <begin position="148"/>
        <end position="168"/>
    </location>
</feature>
<proteinExistence type="predicted"/>
<reference evidence="8 9" key="1">
    <citation type="submission" date="2016-12" db="EMBL/GenBank/DDBJ databases">
        <authorList>
            <person name="Song W.-J."/>
            <person name="Kurnit D.M."/>
        </authorList>
    </citation>
    <scope>NUCLEOTIDE SEQUENCE [LARGE SCALE GENOMIC DNA]</scope>
    <source>
        <strain evidence="8 9">IMCC3135</strain>
    </source>
</reference>
<dbReference type="Pfam" id="PF00892">
    <property type="entry name" value="EamA"/>
    <property type="match status" value="2"/>
</dbReference>
<feature type="transmembrane region" description="Helical" evidence="6">
    <location>
        <begin position="88"/>
        <end position="108"/>
    </location>
</feature>
<feature type="transmembrane region" description="Helical" evidence="6">
    <location>
        <begin position="203"/>
        <end position="220"/>
    </location>
</feature>